<dbReference type="EMBL" id="SDVB01000170">
    <property type="protein sequence ID" value="RYC17925.1"/>
    <property type="molecule type" value="Genomic_DNA"/>
</dbReference>
<dbReference type="Proteomes" id="UP000291088">
    <property type="component" value="Unassembled WGS sequence"/>
</dbReference>
<dbReference type="InterPro" id="IPR000415">
    <property type="entry name" value="Nitroreductase-like"/>
</dbReference>
<dbReference type="NCBIfam" id="NF047509">
    <property type="entry name" value="Rv3131_FMN_oxido"/>
    <property type="match status" value="1"/>
</dbReference>
<name>A0A4Q2TK29_9HYPH</name>
<dbReference type="Gene3D" id="3.40.109.10">
    <property type="entry name" value="NADH Oxidase"/>
    <property type="match status" value="1"/>
</dbReference>
<reference evidence="2 3" key="1">
    <citation type="submission" date="2019-01" db="EMBL/GenBank/DDBJ databases">
        <authorList>
            <person name="Deng T."/>
        </authorList>
    </citation>
    <scope>NUCLEOTIDE SEQUENCE [LARGE SCALE GENOMIC DNA]</scope>
    <source>
        <strain evidence="2 3">F8825</strain>
    </source>
</reference>
<proteinExistence type="predicted"/>
<sequence length="370" mass="39721">MTRRGILTGGSAALALGGVGIVVEARRAAARYERFARDLRVPLTAPATDRGLVRYATLAANGHNTQPWLFQTSGRGIVIRPDFSRRTPVVDPDDHHLYVSLGCAVENLAIAAIATGRPGAVTVTRDGNDTGASLTFLSDGMFADADTWKMFTAIPRRQSTRSAYDGRPVPPADLERLRKSATVDGVQVAMVTERGAIGRMRDLVIAGNDAQMADRAFVAELKQWIRFSPSAAIKRGDGLYAPASGNPALPEWLGPYAFDLAFKPRSEADKYVRQIDSSAGIAVFSAAPENPTGWIAAGRACQRFCLTATALGIRTAFVNQPVEVTSLRADVASVAGLEGRRPDLVLRFGYAPALPYSPRRPVEAVIMRDA</sequence>
<feature type="domain" description="Nitroreductase" evidence="1">
    <location>
        <begin position="156"/>
        <end position="350"/>
    </location>
</feature>
<comment type="caution">
    <text evidence="2">The sequence shown here is derived from an EMBL/GenBank/DDBJ whole genome shotgun (WGS) entry which is preliminary data.</text>
</comment>
<dbReference type="Pfam" id="PF00881">
    <property type="entry name" value="Nitroreductase"/>
    <property type="match status" value="1"/>
</dbReference>
<dbReference type="OrthoDB" id="8156917at2"/>
<keyword evidence="3" id="KW-1185">Reference proteome</keyword>
<evidence type="ECO:0000313" key="3">
    <source>
        <dbReference type="Proteomes" id="UP000291088"/>
    </source>
</evidence>
<gene>
    <name evidence="2" type="ORF">EUU22_06990</name>
</gene>
<dbReference type="InterPro" id="IPR029479">
    <property type="entry name" value="Nitroreductase"/>
</dbReference>
<dbReference type="GO" id="GO:0016491">
    <property type="term" value="F:oxidoreductase activity"/>
    <property type="evidence" value="ECO:0007669"/>
    <property type="project" value="InterPro"/>
</dbReference>
<protein>
    <submittedName>
        <fullName evidence="2">Tat pathway signal protein</fullName>
    </submittedName>
</protein>
<accession>A0A4Q2TK29</accession>
<evidence type="ECO:0000313" key="2">
    <source>
        <dbReference type="EMBL" id="RYC17925.1"/>
    </source>
</evidence>
<dbReference type="AlphaFoldDB" id="A0A4Q2TK29"/>
<dbReference type="SUPFAM" id="SSF55469">
    <property type="entry name" value="FMN-dependent nitroreductase-like"/>
    <property type="match status" value="1"/>
</dbReference>
<evidence type="ECO:0000259" key="1">
    <source>
        <dbReference type="Pfam" id="PF00881"/>
    </source>
</evidence>
<organism evidence="2 3">
    <name type="scientific">Ciceribacter ferrooxidans</name>
    <dbReference type="NCBI Taxonomy" id="2509717"/>
    <lineage>
        <taxon>Bacteria</taxon>
        <taxon>Pseudomonadati</taxon>
        <taxon>Pseudomonadota</taxon>
        <taxon>Alphaproteobacteria</taxon>
        <taxon>Hyphomicrobiales</taxon>
        <taxon>Rhizobiaceae</taxon>
        <taxon>Ciceribacter</taxon>
    </lineage>
</organism>